<keyword evidence="3" id="KW-0547">Nucleotide-binding</keyword>
<dbReference type="EMBL" id="JACXWY010000008">
    <property type="protein sequence ID" value="MBD3847008.1"/>
    <property type="molecule type" value="Genomic_DNA"/>
</dbReference>
<keyword evidence="11" id="KW-1185">Reference proteome</keyword>
<evidence type="ECO:0000256" key="3">
    <source>
        <dbReference type="ARBA" id="ARBA00022741"/>
    </source>
</evidence>
<dbReference type="PANTHER" id="PTHR24221">
    <property type="entry name" value="ATP-BINDING CASSETTE SUB-FAMILY B"/>
    <property type="match status" value="1"/>
</dbReference>
<dbReference type="SUPFAM" id="SSF52540">
    <property type="entry name" value="P-loop containing nucleoside triphosphate hydrolases"/>
    <property type="match status" value="1"/>
</dbReference>
<comment type="caution">
    <text evidence="10">The sequence shown here is derived from an EMBL/GenBank/DDBJ whole genome shotgun (WGS) entry which is preliminary data.</text>
</comment>
<evidence type="ECO:0000256" key="1">
    <source>
        <dbReference type="ARBA" id="ARBA00004651"/>
    </source>
</evidence>
<dbReference type="GO" id="GO:0005524">
    <property type="term" value="F:ATP binding"/>
    <property type="evidence" value="ECO:0007669"/>
    <property type="project" value="UniProtKB-KW"/>
</dbReference>
<keyword evidence="5 7" id="KW-1133">Transmembrane helix</keyword>
<dbReference type="RefSeq" id="WP_191124641.1">
    <property type="nucleotide sequence ID" value="NZ_JACXWY010000008.1"/>
</dbReference>
<dbReference type="GO" id="GO:0140359">
    <property type="term" value="F:ABC-type transporter activity"/>
    <property type="evidence" value="ECO:0007669"/>
    <property type="project" value="InterPro"/>
</dbReference>
<organism evidence="10 11">
    <name type="scientific">Bosea spartocytisi</name>
    <dbReference type="NCBI Taxonomy" id="2773451"/>
    <lineage>
        <taxon>Bacteria</taxon>
        <taxon>Pseudomonadati</taxon>
        <taxon>Pseudomonadota</taxon>
        <taxon>Alphaproteobacteria</taxon>
        <taxon>Hyphomicrobiales</taxon>
        <taxon>Boseaceae</taxon>
        <taxon>Bosea</taxon>
    </lineage>
</organism>
<evidence type="ECO:0000259" key="9">
    <source>
        <dbReference type="PROSITE" id="PS50929"/>
    </source>
</evidence>
<dbReference type="Pfam" id="PF00005">
    <property type="entry name" value="ABC_tran"/>
    <property type="match status" value="1"/>
</dbReference>
<dbReference type="InterPro" id="IPR027417">
    <property type="entry name" value="P-loop_NTPase"/>
</dbReference>
<feature type="domain" description="ABC transporter" evidence="8">
    <location>
        <begin position="335"/>
        <end position="537"/>
    </location>
</feature>
<keyword evidence="6 7" id="KW-0472">Membrane</keyword>
<dbReference type="Gene3D" id="3.40.50.300">
    <property type="entry name" value="P-loop containing nucleotide triphosphate hydrolases"/>
    <property type="match status" value="1"/>
</dbReference>
<dbReference type="Proteomes" id="UP000619295">
    <property type="component" value="Unassembled WGS sequence"/>
</dbReference>
<proteinExistence type="predicted"/>
<evidence type="ECO:0000256" key="5">
    <source>
        <dbReference type="ARBA" id="ARBA00022989"/>
    </source>
</evidence>
<feature type="transmembrane region" description="Helical" evidence="7">
    <location>
        <begin position="260"/>
        <end position="282"/>
    </location>
</feature>
<dbReference type="PANTHER" id="PTHR24221:SF654">
    <property type="entry name" value="ATP-BINDING CASSETTE SUB-FAMILY B MEMBER 6"/>
    <property type="match status" value="1"/>
</dbReference>
<evidence type="ECO:0000256" key="2">
    <source>
        <dbReference type="ARBA" id="ARBA00022692"/>
    </source>
</evidence>
<dbReference type="PROSITE" id="PS50893">
    <property type="entry name" value="ABC_TRANSPORTER_2"/>
    <property type="match status" value="1"/>
</dbReference>
<dbReference type="Gene3D" id="1.20.1560.10">
    <property type="entry name" value="ABC transporter type 1, transmembrane domain"/>
    <property type="match status" value="1"/>
</dbReference>
<feature type="domain" description="ABC transmembrane type-1" evidence="9">
    <location>
        <begin position="43"/>
        <end position="278"/>
    </location>
</feature>
<reference evidence="10" key="1">
    <citation type="submission" date="2020-09" db="EMBL/GenBank/DDBJ databases">
        <title>Bosea spartocytisi sp. nov. a root nodule endophyte of Spartocytisus supranubius in the high mountain ecosystem fo the Teide National Park (Canary Islands, Spain).</title>
        <authorList>
            <person name="Pulido-Suarez L."/>
            <person name="Peix A."/>
            <person name="Igual J.M."/>
            <person name="Socas-Perez N."/>
            <person name="Velazquez E."/>
            <person name="Flores-Felix J.D."/>
            <person name="Leon-Barrios M."/>
        </authorList>
    </citation>
    <scope>NUCLEOTIDE SEQUENCE</scope>
    <source>
        <strain evidence="10">SSUT16</strain>
    </source>
</reference>
<dbReference type="SMART" id="SM00382">
    <property type="entry name" value="AAA"/>
    <property type="match status" value="1"/>
</dbReference>
<dbReference type="PROSITE" id="PS50929">
    <property type="entry name" value="ABC_TM1F"/>
    <property type="match status" value="1"/>
</dbReference>
<feature type="transmembrane region" description="Helical" evidence="7">
    <location>
        <begin position="150"/>
        <end position="169"/>
    </location>
</feature>
<evidence type="ECO:0000313" key="11">
    <source>
        <dbReference type="Proteomes" id="UP000619295"/>
    </source>
</evidence>
<accession>A0A927E932</accession>
<dbReference type="InterPro" id="IPR011527">
    <property type="entry name" value="ABC1_TM_dom"/>
</dbReference>
<comment type="subcellular location">
    <subcellularLocation>
        <location evidence="1">Cell membrane</location>
        <topology evidence="1">Multi-pass membrane protein</topology>
    </subcellularLocation>
</comment>
<keyword evidence="4 10" id="KW-0067">ATP-binding</keyword>
<evidence type="ECO:0000313" key="10">
    <source>
        <dbReference type="EMBL" id="MBD3847008.1"/>
    </source>
</evidence>
<dbReference type="InterPro" id="IPR036640">
    <property type="entry name" value="ABC1_TM_sf"/>
</dbReference>
<protein>
    <submittedName>
        <fullName evidence="10">ATP-binding cassette domain-containing protein</fullName>
    </submittedName>
</protein>
<evidence type="ECO:0000259" key="8">
    <source>
        <dbReference type="PROSITE" id="PS50893"/>
    </source>
</evidence>
<dbReference type="SUPFAM" id="SSF90123">
    <property type="entry name" value="ABC transporter transmembrane region"/>
    <property type="match status" value="1"/>
</dbReference>
<dbReference type="InterPro" id="IPR003593">
    <property type="entry name" value="AAA+_ATPase"/>
</dbReference>
<dbReference type="AlphaFoldDB" id="A0A927E932"/>
<dbReference type="Pfam" id="PF00664">
    <property type="entry name" value="ABC_membrane"/>
    <property type="match status" value="1"/>
</dbReference>
<dbReference type="InterPro" id="IPR003439">
    <property type="entry name" value="ABC_transporter-like_ATP-bd"/>
</dbReference>
<feature type="transmembrane region" description="Helical" evidence="7">
    <location>
        <begin position="175"/>
        <end position="195"/>
    </location>
</feature>
<dbReference type="InterPro" id="IPR039421">
    <property type="entry name" value="Type_1_exporter"/>
</dbReference>
<sequence>MEQPVTAEDRPDRRGESHDAFAALARARRLGSAGLGRVLGWQLARTALRLAAAASMAVLFGKLIMEQPFETSLLTALAISVPGAAVAGLMADRAQARAETEVSTSLRDAAIERLQAMPAGRLRALAAGSVTVGLQRHPEAVAGLVIGHRAASLMMAIGPLMAAVALAVVSWQAALLVLVLTPVMILFFALVGETIRSRADAQEKAFSHLAGQFADRIRTLPTILANDALAGEEAKLAGRLDAYVGKTLGVLRIAFINAGLIDFFASLSIAMLAVFLGLGHLGLATIPGFSGLELWQSLFILMIAPDYFAPFRRFSEQYHAKAEGLAAAAALDQLLDAEHALTPALPAVERALSEMTMPPSGLLVISGPSGAGKSTLLRRLAGIEAGPTPSPWTMPQGCVWIATDSFVATGTLAEAIGNGLDAPCPTRLREAAACIGLLDDALLPGGLAARIGEGGANLSGGQRLRIALARALVSQRTVIADEPTAKLDPATADAVRRALLDMANSRLVIVASHDPELIALADRRIALDATASLEEAA</sequence>
<evidence type="ECO:0000256" key="7">
    <source>
        <dbReference type="SAM" id="Phobius"/>
    </source>
</evidence>
<gene>
    <name evidence="10" type="ORF">IED13_14970</name>
</gene>
<name>A0A927E932_9HYPH</name>
<evidence type="ECO:0000256" key="4">
    <source>
        <dbReference type="ARBA" id="ARBA00022840"/>
    </source>
</evidence>
<evidence type="ECO:0000256" key="6">
    <source>
        <dbReference type="ARBA" id="ARBA00023136"/>
    </source>
</evidence>
<keyword evidence="2 7" id="KW-0812">Transmembrane</keyword>
<dbReference type="GO" id="GO:0005886">
    <property type="term" value="C:plasma membrane"/>
    <property type="evidence" value="ECO:0007669"/>
    <property type="project" value="UniProtKB-SubCell"/>
</dbReference>
<dbReference type="GO" id="GO:0016887">
    <property type="term" value="F:ATP hydrolysis activity"/>
    <property type="evidence" value="ECO:0007669"/>
    <property type="project" value="InterPro"/>
</dbReference>